<reference evidence="1" key="1">
    <citation type="submission" date="2022-03" db="EMBL/GenBank/DDBJ databases">
        <title>Genome Identification and Characterization of new species Bdellovibrio reynosense LBG001 sp. nov. from a Mexico soil sample.</title>
        <authorList>
            <person name="Camilli A."/>
            <person name="Ajao Y."/>
            <person name="Guo X."/>
        </authorList>
    </citation>
    <scope>NUCLEOTIDE SEQUENCE</scope>
    <source>
        <strain evidence="1">LBG001</strain>
    </source>
</reference>
<dbReference type="RefSeq" id="WP_243536664.1">
    <property type="nucleotide sequence ID" value="NZ_CP093442.1"/>
</dbReference>
<dbReference type="EMBL" id="CP093442">
    <property type="protein sequence ID" value="UOF00570.1"/>
    <property type="molecule type" value="Genomic_DNA"/>
</dbReference>
<evidence type="ECO:0000313" key="2">
    <source>
        <dbReference type="Proteomes" id="UP000830116"/>
    </source>
</evidence>
<dbReference type="Proteomes" id="UP000830116">
    <property type="component" value="Chromosome"/>
</dbReference>
<accession>A0ABY4C6N9</accession>
<name>A0ABY4C6N9_9BACT</name>
<proteinExistence type="predicted"/>
<sequence>MREQILVGMLTLAFAVGFIFSIEGLAQNSRNILEPCACLASNKEACLNSSAAEVLGAKDMNKSPEPCSNLNQNYAWGY</sequence>
<evidence type="ECO:0000313" key="1">
    <source>
        <dbReference type="EMBL" id="UOF00570.1"/>
    </source>
</evidence>
<organism evidence="1 2">
    <name type="scientific">Bdellovibrio reynosensis</name>
    <dbReference type="NCBI Taxonomy" id="2835041"/>
    <lineage>
        <taxon>Bacteria</taxon>
        <taxon>Pseudomonadati</taxon>
        <taxon>Bdellovibrionota</taxon>
        <taxon>Bdellovibrionia</taxon>
        <taxon>Bdellovibrionales</taxon>
        <taxon>Pseudobdellovibrionaceae</taxon>
        <taxon>Bdellovibrio</taxon>
    </lineage>
</organism>
<protein>
    <submittedName>
        <fullName evidence="1">Uncharacterized protein</fullName>
    </submittedName>
</protein>
<gene>
    <name evidence="1" type="ORF">MNR06_12760</name>
</gene>
<keyword evidence="2" id="KW-1185">Reference proteome</keyword>